<gene>
    <name evidence="1" type="ORF">NM688_g984</name>
</gene>
<reference evidence="1" key="1">
    <citation type="submission" date="2022-07" db="EMBL/GenBank/DDBJ databases">
        <title>Genome Sequence of Phlebia brevispora.</title>
        <authorList>
            <person name="Buettner E."/>
        </authorList>
    </citation>
    <scope>NUCLEOTIDE SEQUENCE</scope>
    <source>
        <strain evidence="1">MPL23</strain>
    </source>
</reference>
<evidence type="ECO:0000313" key="1">
    <source>
        <dbReference type="EMBL" id="KAJ3558355.1"/>
    </source>
</evidence>
<dbReference type="EMBL" id="JANHOG010000094">
    <property type="protein sequence ID" value="KAJ3558355.1"/>
    <property type="molecule type" value="Genomic_DNA"/>
</dbReference>
<dbReference type="Proteomes" id="UP001148662">
    <property type="component" value="Unassembled WGS sequence"/>
</dbReference>
<evidence type="ECO:0000313" key="2">
    <source>
        <dbReference type="Proteomes" id="UP001148662"/>
    </source>
</evidence>
<name>A0ACC1TCX7_9APHY</name>
<protein>
    <submittedName>
        <fullName evidence="1">Uncharacterized protein</fullName>
    </submittedName>
</protein>
<sequence length="284" mass="30717">MLSSSSLLVRRNYAYEVMCGKWESYPREFAKCRRCRKAKYCGKECQSIAWSEGHRFWCSAKDPEEDPDHHGESSRTTPGASSSAAQAGTSATAASTTTTTTGGTAGRAERRARDPAMVVAEFGPRIMNPSPLAQVAETVRQGPLNLDNPRRDVAGATTGTPTAGIGNLPQWSFNSLALRRMRPRVDEAGEPFSRVGLPASPTTTTNVSPHGAGRRTDSVATIRPMDVELSPEVRRHLVQIIDGGRRTERIDVTPAAIPMEVTVAGPSRIRDPTESDNDEPMVIG</sequence>
<keyword evidence="2" id="KW-1185">Reference proteome</keyword>
<organism evidence="1 2">
    <name type="scientific">Phlebia brevispora</name>
    <dbReference type="NCBI Taxonomy" id="194682"/>
    <lineage>
        <taxon>Eukaryota</taxon>
        <taxon>Fungi</taxon>
        <taxon>Dikarya</taxon>
        <taxon>Basidiomycota</taxon>
        <taxon>Agaricomycotina</taxon>
        <taxon>Agaricomycetes</taxon>
        <taxon>Polyporales</taxon>
        <taxon>Meruliaceae</taxon>
        <taxon>Phlebia</taxon>
    </lineage>
</organism>
<accession>A0ACC1TCX7</accession>
<comment type="caution">
    <text evidence="1">The sequence shown here is derived from an EMBL/GenBank/DDBJ whole genome shotgun (WGS) entry which is preliminary data.</text>
</comment>
<proteinExistence type="predicted"/>